<dbReference type="InterPro" id="IPR000120">
    <property type="entry name" value="Amidase"/>
</dbReference>
<accession>A0A0D7E6J4</accession>
<comment type="caution">
    <text evidence="6">The sequence shown here is derived from an EMBL/GenBank/DDBJ whole genome shotgun (WGS) entry which is preliminary data.</text>
</comment>
<dbReference type="Gene3D" id="3.90.1300.10">
    <property type="entry name" value="Amidase signature (AS) domain"/>
    <property type="match status" value="1"/>
</dbReference>
<comment type="function">
    <text evidence="1">Hydrolyzes indole-3-acetamide (IAM) into indole-3-acetic acid (IAA).</text>
</comment>
<keyword evidence="6" id="KW-0378">Hydrolase</keyword>
<name>A0A0D7E6J4_RHOPL</name>
<gene>
    <name evidence="6" type="ORF">OO17_25080</name>
</gene>
<sequence length="465" mass="49267">MQDIWRIPAAELAALIRARKVSAREAAQAALARLDAVNPAINAVIDHKPDEVLADADAIDVAIANKEDLGPLAGVPVTVKVNIDQKGFATTNGVTLQRDLIARSNNPVVDNLRRAGAVILGRTNTPAFSFRWFTNNQIHGETKNPRDPSLTPGGSSGGAASSVAAGIGHIAHGTDIAGSIRYPAYACGVHGLRPTLGRIAAYNASSPERPIGPQITAVSGPLARTIGDLRLGLAAMAQRDPRDPWWVPAPLEGPEVPKRAALCLAPDGLQAAPEVKEAVADAGRRLERAGWQVEELYALPALREAADLQTRLWLGDGYEAMLEAAEREGDPGALACLRGNSDKIIPDAAALSKLLVQRASLTREWQLFFEKYAVLVMPVSGELPFPQALDLRDDTSFKRVWAAQMPQVAIPFMGLPALTVSTGLVGRVPVGVQIVAGRYREDLCLQAGEDVEAGGTPSSPVDPAD</sequence>
<evidence type="ECO:0000256" key="3">
    <source>
        <dbReference type="ARBA" id="ARBA00021874"/>
    </source>
</evidence>
<dbReference type="SUPFAM" id="SSF75304">
    <property type="entry name" value="Amidase signature (AS) enzymes"/>
    <property type="match status" value="1"/>
</dbReference>
<evidence type="ECO:0000256" key="2">
    <source>
        <dbReference type="ARBA" id="ARBA00009199"/>
    </source>
</evidence>
<dbReference type="NCBIfam" id="NF005687">
    <property type="entry name" value="PRK07487.1"/>
    <property type="match status" value="1"/>
</dbReference>
<protein>
    <recommendedName>
        <fullName evidence="3">Indoleacetamide hydrolase</fullName>
    </recommendedName>
</protein>
<dbReference type="OrthoDB" id="9814821at2"/>
<dbReference type="EMBL" id="JXXE01000595">
    <property type="protein sequence ID" value="KIZ36075.1"/>
    <property type="molecule type" value="Genomic_DNA"/>
</dbReference>
<evidence type="ECO:0000256" key="1">
    <source>
        <dbReference type="ARBA" id="ARBA00003871"/>
    </source>
</evidence>
<dbReference type="PATRIC" id="fig|1076.23.peg.6164"/>
<evidence type="ECO:0000259" key="5">
    <source>
        <dbReference type="Pfam" id="PF01425"/>
    </source>
</evidence>
<dbReference type="InterPro" id="IPR020556">
    <property type="entry name" value="Amidase_CS"/>
</dbReference>
<dbReference type="PROSITE" id="PS00571">
    <property type="entry name" value="AMIDASES"/>
    <property type="match status" value="1"/>
</dbReference>
<organism evidence="6 7">
    <name type="scientific">Rhodopseudomonas palustris</name>
    <dbReference type="NCBI Taxonomy" id="1076"/>
    <lineage>
        <taxon>Bacteria</taxon>
        <taxon>Pseudomonadati</taxon>
        <taxon>Pseudomonadota</taxon>
        <taxon>Alphaproteobacteria</taxon>
        <taxon>Hyphomicrobiales</taxon>
        <taxon>Nitrobacteraceae</taxon>
        <taxon>Rhodopseudomonas</taxon>
    </lineage>
</organism>
<evidence type="ECO:0000256" key="4">
    <source>
        <dbReference type="SAM" id="MobiDB-lite"/>
    </source>
</evidence>
<feature type="region of interest" description="Disordered" evidence="4">
    <location>
        <begin position="139"/>
        <end position="158"/>
    </location>
</feature>
<dbReference type="InterPro" id="IPR036928">
    <property type="entry name" value="AS_sf"/>
</dbReference>
<comment type="similarity">
    <text evidence="2">Belongs to the amidase family.</text>
</comment>
<evidence type="ECO:0000313" key="7">
    <source>
        <dbReference type="Proteomes" id="UP000032515"/>
    </source>
</evidence>
<feature type="domain" description="Amidase" evidence="5">
    <location>
        <begin position="26"/>
        <end position="445"/>
    </location>
</feature>
<dbReference type="Pfam" id="PF01425">
    <property type="entry name" value="Amidase"/>
    <property type="match status" value="1"/>
</dbReference>
<dbReference type="PANTHER" id="PTHR11895">
    <property type="entry name" value="TRANSAMIDASE"/>
    <property type="match status" value="1"/>
</dbReference>
<evidence type="ECO:0000313" key="6">
    <source>
        <dbReference type="EMBL" id="KIZ36075.1"/>
    </source>
</evidence>
<dbReference type="PANTHER" id="PTHR11895:SF7">
    <property type="entry name" value="GLUTAMYL-TRNA(GLN) AMIDOTRANSFERASE SUBUNIT A, MITOCHONDRIAL"/>
    <property type="match status" value="1"/>
</dbReference>
<dbReference type="RefSeq" id="WP_044416989.1">
    <property type="nucleotide sequence ID" value="NZ_JXXE01000595.1"/>
</dbReference>
<dbReference type="GO" id="GO:0016787">
    <property type="term" value="F:hydrolase activity"/>
    <property type="evidence" value="ECO:0007669"/>
    <property type="project" value="UniProtKB-KW"/>
</dbReference>
<dbReference type="Proteomes" id="UP000032515">
    <property type="component" value="Unassembled WGS sequence"/>
</dbReference>
<dbReference type="AlphaFoldDB" id="A0A0D7E6J4"/>
<reference evidence="6 7" key="1">
    <citation type="submission" date="2014-11" db="EMBL/GenBank/DDBJ databases">
        <title>Genomics and ecophysiology of heterotrophic nitrogen fixing bacteria isolated from estuarine surface water.</title>
        <authorList>
            <person name="Bentzon-Tilia M."/>
            <person name="Severin I."/>
            <person name="Hansen L.H."/>
            <person name="Riemann L."/>
        </authorList>
    </citation>
    <scope>NUCLEOTIDE SEQUENCE [LARGE SCALE GENOMIC DNA]</scope>
    <source>
        <strain evidence="6 7">BAL398</strain>
    </source>
</reference>
<proteinExistence type="inferred from homology"/>
<dbReference type="InterPro" id="IPR023631">
    <property type="entry name" value="Amidase_dom"/>
</dbReference>